<reference evidence="3 4" key="1">
    <citation type="submission" date="2019-07" db="EMBL/GenBank/DDBJ databases">
        <title>Criibacterium bergeronii gen. nov., sp. nov. isolated from human clinical samples.</title>
        <authorList>
            <person name="Maheux A.F."/>
            <person name="Boudreau D.K."/>
            <person name="Berube E."/>
            <person name="Brodeur S."/>
            <person name="Bernard K.A."/>
            <person name="Abed J.Y."/>
            <person name="Ducrey E."/>
            <person name="Guay E.F."/>
            <person name="Raymond F."/>
            <person name="Corbeil J."/>
            <person name="Domingo M.-C."/>
            <person name="Roy P.H."/>
            <person name="Boissinot M."/>
            <person name="Tocheva E.I."/>
            <person name="Omar R.F."/>
        </authorList>
    </citation>
    <scope>NUCLEOTIDE SEQUENCE [LARGE SCALE GENOMIC DNA]</scope>
    <source>
        <strain evidence="3 4">CCRI-24246</strain>
    </source>
</reference>
<evidence type="ECO:0000259" key="2">
    <source>
        <dbReference type="PROSITE" id="PS51272"/>
    </source>
</evidence>
<dbReference type="AlphaFoldDB" id="A0A552VBF6"/>
<accession>A0A552VBF6</accession>
<protein>
    <submittedName>
        <fullName evidence="3">S-layer homology domain-containing protein</fullName>
    </submittedName>
</protein>
<comment type="caution">
    <text evidence="3">The sequence shown here is derived from an EMBL/GenBank/DDBJ whole genome shotgun (WGS) entry which is preliminary data.</text>
</comment>
<sequence>MISKSEYGPSRFEGEQYLDALRKYGIMGGYADGTFRPNNKLTRIELYAVLYNVLQKNSEQELTEMLKDLN</sequence>
<evidence type="ECO:0000313" key="4">
    <source>
        <dbReference type="Proteomes" id="UP000319424"/>
    </source>
</evidence>
<keyword evidence="1" id="KW-0677">Repeat</keyword>
<name>A0A552VBF6_9FIRM</name>
<dbReference type="Pfam" id="PF00395">
    <property type="entry name" value="SLH"/>
    <property type="match status" value="1"/>
</dbReference>
<proteinExistence type="predicted"/>
<evidence type="ECO:0000313" key="3">
    <source>
        <dbReference type="EMBL" id="TRW27808.1"/>
    </source>
</evidence>
<feature type="domain" description="SLH" evidence="2">
    <location>
        <begin position="1"/>
        <end position="64"/>
    </location>
</feature>
<dbReference type="OrthoDB" id="174569at2"/>
<dbReference type="EMBL" id="VJXW01000004">
    <property type="protein sequence ID" value="TRW27808.1"/>
    <property type="molecule type" value="Genomic_DNA"/>
</dbReference>
<dbReference type="Proteomes" id="UP000319424">
    <property type="component" value="Unassembled WGS sequence"/>
</dbReference>
<gene>
    <name evidence="3" type="ORF">FL857_04365</name>
</gene>
<dbReference type="RefSeq" id="WP_144015862.1">
    <property type="nucleotide sequence ID" value="NZ_VJXW01000004.1"/>
</dbReference>
<organism evidence="3 4">
    <name type="scientific">Criibacterium bergeronii</name>
    <dbReference type="NCBI Taxonomy" id="1871336"/>
    <lineage>
        <taxon>Bacteria</taxon>
        <taxon>Bacillati</taxon>
        <taxon>Bacillota</taxon>
        <taxon>Clostridia</taxon>
        <taxon>Peptostreptococcales</taxon>
        <taxon>Filifactoraceae</taxon>
        <taxon>Criibacterium</taxon>
    </lineage>
</organism>
<evidence type="ECO:0000256" key="1">
    <source>
        <dbReference type="ARBA" id="ARBA00022737"/>
    </source>
</evidence>
<dbReference type="InterPro" id="IPR001119">
    <property type="entry name" value="SLH_dom"/>
</dbReference>
<dbReference type="PROSITE" id="PS51272">
    <property type="entry name" value="SLH"/>
    <property type="match status" value="1"/>
</dbReference>